<reference evidence="2 3" key="1">
    <citation type="submission" date="2022-06" db="EMBL/GenBank/DDBJ databases">
        <title>Genomic Encyclopedia of Archaeal and Bacterial Type Strains, Phase II (KMG-II): from individual species to whole genera.</title>
        <authorList>
            <person name="Goeker M."/>
        </authorList>
    </citation>
    <scope>NUCLEOTIDE SEQUENCE [LARGE SCALE GENOMIC DNA]</scope>
    <source>
        <strain evidence="2 3">DSM 44255</strain>
    </source>
</reference>
<comment type="caution">
    <text evidence="2">The sequence shown here is derived from an EMBL/GenBank/DDBJ whole genome shotgun (WGS) entry which is preliminary data.</text>
</comment>
<name>A0ABT1IFD9_9PSEU</name>
<dbReference type="InterPro" id="IPR046259">
    <property type="entry name" value="DUF6292"/>
</dbReference>
<keyword evidence="3" id="KW-1185">Reference proteome</keyword>
<protein>
    <recommendedName>
        <fullName evidence="1">DUF6292 domain-containing protein</fullName>
    </recommendedName>
</protein>
<dbReference type="Pfam" id="PF19809">
    <property type="entry name" value="DUF6292"/>
    <property type="match status" value="1"/>
</dbReference>
<organism evidence="2 3">
    <name type="scientific">Actinokineospora diospyrosa</name>
    <dbReference type="NCBI Taxonomy" id="103728"/>
    <lineage>
        <taxon>Bacteria</taxon>
        <taxon>Bacillati</taxon>
        <taxon>Actinomycetota</taxon>
        <taxon>Actinomycetes</taxon>
        <taxon>Pseudonocardiales</taxon>
        <taxon>Pseudonocardiaceae</taxon>
        <taxon>Actinokineospora</taxon>
    </lineage>
</organism>
<dbReference type="Proteomes" id="UP001205185">
    <property type="component" value="Unassembled WGS sequence"/>
</dbReference>
<sequence>MTALLDLGHQQLTAYLGAVATEVGVRPESVIVHAGSACLWLDRRVATHPGRDAALLWDPQHGWSLAVETHSGEDLIVLRYLGGALCPSPRAVAGFTTAARHGLPVGHPDPPTSFPVSIAA</sequence>
<evidence type="ECO:0000259" key="1">
    <source>
        <dbReference type="Pfam" id="PF19809"/>
    </source>
</evidence>
<evidence type="ECO:0000313" key="2">
    <source>
        <dbReference type="EMBL" id="MCP2271293.1"/>
    </source>
</evidence>
<evidence type="ECO:0000313" key="3">
    <source>
        <dbReference type="Proteomes" id="UP001205185"/>
    </source>
</evidence>
<gene>
    <name evidence="2" type="ORF">LV75_003807</name>
</gene>
<accession>A0ABT1IFD9</accession>
<proteinExistence type="predicted"/>
<dbReference type="EMBL" id="JAMTCO010000009">
    <property type="protein sequence ID" value="MCP2271293.1"/>
    <property type="molecule type" value="Genomic_DNA"/>
</dbReference>
<dbReference type="RefSeq" id="WP_253888244.1">
    <property type="nucleotide sequence ID" value="NZ_BAAAVB010000027.1"/>
</dbReference>
<feature type="domain" description="DUF6292" evidence="1">
    <location>
        <begin position="15"/>
        <end position="97"/>
    </location>
</feature>